<comment type="caution">
    <text evidence="3">The sequence shown here is derived from an EMBL/GenBank/DDBJ whole genome shotgun (WGS) entry which is preliminary data.</text>
</comment>
<dbReference type="NCBIfam" id="NF038127">
    <property type="entry name" value="FDP_fam"/>
    <property type="match status" value="1"/>
</dbReference>
<protein>
    <submittedName>
        <fullName evidence="3">DVUA0089 family protein</fullName>
    </submittedName>
</protein>
<evidence type="ECO:0000313" key="3">
    <source>
        <dbReference type="EMBL" id="MEK8053251.1"/>
    </source>
</evidence>
<reference evidence="3 4" key="1">
    <citation type="submission" date="2024-04" db="EMBL/GenBank/DDBJ databases">
        <title>Novel species of the genus Ideonella isolated from streams.</title>
        <authorList>
            <person name="Lu H."/>
        </authorList>
    </citation>
    <scope>NUCLEOTIDE SEQUENCE [LARGE SCALE GENOMIC DNA]</scope>
    <source>
        <strain evidence="3 4">DXS22W</strain>
    </source>
</reference>
<organism evidence="3 4">
    <name type="scientific">Pseudaquabacterium inlustre</name>
    <dbReference type="NCBI Taxonomy" id="2984192"/>
    <lineage>
        <taxon>Bacteria</taxon>
        <taxon>Pseudomonadati</taxon>
        <taxon>Pseudomonadota</taxon>
        <taxon>Betaproteobacteria</taxon>
        <taxon>Burkholderiales</taxon>
        <taxon>Sphaerotilaceae</taxon>
        <taxon>Pseudaquabacterium</taxon>
    </lineage>
</organism>
<keyword evidence="4" id="KW-1185">Reference proteome</keyword>
<sequence>MISTHLHRVLATGILAGACLAAPTAHAADYAFSGHIRFHNDLVQIDFALAAPASVQLWTDSWLGGLNVDPQLSLWRDGLRVAANDDDDTVASGQGYYDAGLSLHLADGHYRLVLSAAGNDPVGASLAQGFSLGTEAPIALTDWTQPSSDINAGDQKGGFWQLHLSGVSQAAAVPEPASYALLAAGLMTVLWLARRRPGH</sequence>
<evidence type="ECO:0000256" key="1">
    <source>
        <dbReference type="SAM" id="SignalP"/>
    </source>
</evidence>
<feature type="chain" id="PRO_5046159780" evidence="1">
    <location>
        <begin position="28"/>
        <end position="199"/>
    </location>
</feature>
<dbReference type="Pfam" id="PF07589">
    <property type="entry name" value="PEP-CTERM"/>
    <property type="match status" value="1"/>
</dbReference>
<evidence type="ECO:0000259" key="2">
    <source>
        <dbReference type="Pfam" id="PF07589"/>
    </source>
</evidence>
<feature type="domain" description="Ice-binding protein C-terminal" evidence="2">
    <location>
        <begin position="172"/>
        <end position="195"/>
    </location>
</feature>
<name>A0ABU9CQS0_9BURK</name>
<dbReference type="NCBIfam" id="TIGR02595">
    <property type="entry name" value="PEP_CTERM"/>
    <property type="match status" value="1"/>
</dbReference>
<feature type="signal peptide" evidence="1">
    <location>
        <begin position="1"/>
        <end position="27"/>
    </location>
</feature>
<dbReference type="RefSeq" id="WP_341412992.1">
    <property type="nucleotide sequence ID" value="NZ_JBBUTH010000011.1"/>
</dbReference>
<gene>
    <name evidence="3" type="ORF">AACH10_23550</name>
</gene>
<keyword evidence="1" id="KW-0732">Signal</keyword>
<accession>A0ABU9CQS0</accession>
<dbReference type="Proteomes" id="UP001365405">
    <property type="component" value="Unassembled WGS sequence"/>
</dbReference>
<dbReference type="InterPro" id="IPR013424">
    <property type="entry name" value="Ice-binding_C"/>
</dbReference>
<evidence type="ECO:0000313" key="4">
    <source>
        <dbReference type="Proteomes" id="UP001365405"/>
    </source>
</evidence>
<proteinExistence type="predicted"/>
<dbReference type="EMBL" id="JBBUTH010000011">
    <property type="protein sequence ID" value="MEK8053251.1"/>
    <property type="molecule type" value="Genomic_DNA"/>
</dbReference>